<reference evidence="2" key="1">
    <citation type="journal article" date="2020" name="Stud. Mycol.">
        <title>101 Dothideomycetes genomes: a test case for predicting lifestyles and emergence of pathogens.</title>
        <authorList>
            <person name="Haridas S."/>
            <person name="Albert R."/>
            <person name="Binder M."/>
            <person name="Bloem J."/>
            <person name="Labutti K."/>
            <person name="Salamov A."/>
            <person name="Andreopoulos B."/>
            <person name="Baker S."/>
            <person name="Barry K."/>
            <person name="Bills G."/>
            <person name="Bluhm B."/>
            <person name="Cannon C."/>
            <person name="Castanera R."/>
            <person name="Culley D."/>
            <person name="Daum C."/>
            <person name="Ezra D."/>
            <person name="Gonzalez J."/>
            <person name="Henrissat B."/>
            <person name="Kuo A."/>
            <person name="Liang C."/>
            <person name="Lipzen A."/>
            <person name="Lutzoni F."/>
            <person name="Magnuson J."/>
            <person name="Mondo S."/>
            <person name="Nolan M."/>
            <person name="Ohm R."/>
            <person name="Pangilinan J."/>
            <person name="Park H.-J."/>
            <person name="Ramirez L."/>
            <person name="Alfaro M."/>
            <person name="Sun H."/>
            <person name="Tritt A."/>
            <person name="Yoshinaga Y."/>
            <person name="Zwiers L.-H."/>
            <person name="Turgeon B."/>
            <person name="Goodwin S."/>
            <person name="Spatafora J."/>
            <person name="Crous P."/>
            <person name="Grigoriev I."/>
        </authorList>
    </citation>
    <scope>NUCLEOTIDE SEQUENCE</scope>
    <source>
        <strain evidence="2">CBS 119925</strain>
    </source>
</reference>
<name>A0A6A6UXL4_9PLEO</name>
<feature type="domain" description="Heterokaryon incompatibility" evidence="1">
    <location>
        <begin position="16"/>
        <end position="97"/>
    </location>
</feature>
<dbReference type="PANTHER" id="PTHR24148:SF73">
    <property type="entry name" value="HET DOMAIN PROTEIN (AFU_ORTHOLOGUE AFUA_8G01020)"/>
    <property type="match status" value="1"/>
</dbReference>
<dbReference type="Pfam" id="PF06985">
    <property type="entry name" value="HET"/>
    <property type="match status" value="1"/>
</dbReference>
<dbReference type="OrthoDB" id="2157530at2759"/>
<proteinExistence type="predicted"/>
<keyword evidence="3" id="KW-1185">Reference proteome</keyword>
<protein>
    <submittedName>
        <fullName evidence="2">Heterokaryon incompatibility</fullName>
    </submittedName>
</protein>
<dbReference type="InterPro" id="IPR010730">
    <property type="entry name" value="HET"/>
</dbReference>
<evidence type="ECO:0000313" key="2">
    <source>
        <dbReference type="EMBL" id="KAF2741727.1"/>
    </source>
</evidence>
<dbReference type="EMBL" id="MU006628">
    <property type="protein sequence ID" value="KAF2741727.1"/>
    <property type="molecule type" value="Genomic_DNA"/>
</dbReference>
<gene>
    <name evidence="2" type="ORF">M011DRAFT_391259</name>
</gene>
<accession>A0A6A6UXL4</accession>
<feature type="non-terminal residue" evidence="2">
    <location>
        <position position="97"/>
    </location>
</feature>
<dbReference type="Proteomes" id="UP000799440">
    <property type="component" value="Unassembled WGS sequence"/>
</dbReference>
<feature type="non-terminal residue" evidence="2">
    <location>
        <position position="1"/>
    </location>
</feature>
<sequence length="97" mass="11040">ITCNLSVVHLSTNPSYAALSYVWGSPGDDQLLCQGKLLPITRNCYSAIWHLRKKLGSFFIWVDAVCIDQTNDKEKEQQMALMEKIYANAKNVYIWLG</sequence>
<dbReference type="PANTHER" id="PTHR24148">
    <property type="entry name" value="ANKYRIN REPEAT DOMAIN-CONTAINING PROTEIN 39 HOMOLOG-RELATED"/>
    <property type="match status" value="1"/>
</dbReference>
<dbReference type="AlphaFoldDB" id="A0A6A6UXL4"/>
<evidence type="ECO:0000313" key="3">
    <source>
        <dbReference type="Proteomes" id="UP000799440"/>
    </source>
</evidence>
<dbReference type="InterPro" id="IPR052895">
    <property type="entry name" value="HetReg/Transcr_Mod"/>
</dbReference>
<organism evidence="2 3">
    <name type="scientific">Sporormia fimetaria CBS 119925</name>
    <dbReference type="NCBI Taxonomy" id="1340428"/>
    <lineage>
        <taxon>Eukaryota</taxon>
        <taxon>Fungi</taxon>
        <taxon>Dikarya</taxon>
        <taxon>Ascomycota</taxon>
        <taxon>Pezizomycotina</taxon>
        <taxon>Dothideomycetes</taxon>
        <taxon>Pleosporomycetidae</taxon>
        <taxon>Pleosporales</taxon>
        <taxon>Sporormiaceae</taxon>
        <taxon>Sporormia</taxon>
    </lineage>
</organism>
<evidence type="ECO:0000259" key="1">
    <source>
        <dbReference type="Pfam" id="PF06985"/>
    </source>
</evidence>